<comment type="caution">
    <text evidence="1">The sequence shown here is derived from an EMBL/GenBank/DDBJ whole genome shotgun (WGS) entry which is preliminary data.</text>
</comment>
<protein>
    <submittedName>
        <fullName evidence="1">Uncharacterized protein</fullName>
    </submittedName>
</protein>
<dbReference type="InterPro" id="IPR054220">
    <property type="entry name" value="DUF6940"/>
</dbReference>
<dbReference type="EMBL" id="ABCK01000033">
    <property type="protein sequence ID" value="EDM25266.1"/>
    <property type="molecule type" value="Genomic_DNA"/>
</dbReference>
<dbReference type="AlphaFoldDB" id="A6DSX6"/>
<sequence length="192" mass="22451">MIEFVKEKQNEKIEIYKVMNFGKALNYKLFFQKLKSDINFRTIFIEVLQKSNFRSYRFETPVVNSSSNDKPFEFVLVNSPELSNSQDELPFHEHMNMNKEKVISFLNLSKTSQLIIPNKVSSQDIHSHIANFVRKGPLNQIHELFKIVGNTVLNSIGSSNIWISTAGGGVDWLHIRIDKSPKYYRYKKYKQI</sequence>
<organism evidence="1 2">
    <name type="scientific">Lentisphaera araneosa HTCC2155</name>
    <dbReference type="NCBI Taxonomy" id="313628"/>
    <lineage>
        <taxon>Bacteria</taxon>
        <taxon>Pseudomonadati</taxon>
        <taxon>Lentisphaerota</taxon>
        <taxon>Lentisphaeria</taxon>
        <taxon>Lentisphaerales</taxon>
        <taxon>Lentisphaeraceae</taxon>
        <taxon>Lentisphaera</taxon>
    </lineage>
</organism>
<dbReference type="OrthoDB" id="980262at2"/>
<dbReference type="RefSeq" id="WP_007280932.1">
    <property type="nucleotide sequence ID" value="NZ_ABCK01000033.1"/>
</dbReference>
<dbReference type="eggNOG" id="ENOG5031WD1">
    <property type="taxonomic scope" value="Bacteria"/>
</dbReference>
<reference evidence="1 2" key="1">
    <citation type="journal article" date="2010" name="J. Bacteriol.">
        <title>Genome sequence of Lentisphaera araneosa HTCC2155T, the type species of the order Lentisphaerales in the phylum Lentisphaerae.</title>
        <authorList>
            <person name="Thrash J.C."/>
            <person name="Cho J.C."/>
            <person name="Vergin K.L."/>
            <person name="Morris R.M."/>
            <person name="Giovannoni S.J."/>
        </authorList>
    </citation>
    <scope>NUCLEOTIDE SEQUENCE [LARGE SCALE GENOMIC DNA]</scope>
    <source>
        <strain evidence="1 2">HTCC2155</strain>
    </source>
</reference>
<dbReference type="Proteomes" id="UP000004947">
    <property type="component" value="Unassembled WGS sequence"/>
</dbReference>
<dbReference type="Pfam" id="PF22086">
    <property type="entry name" value="DUF6940"/>
    <property type="match status" value="1"/>
</dbReference>
<gene>
    <name evidence="1" type="ORF">LNTAR_24843</name>
</gene>
<name>A6DSX6_9BACT</name>
<keyword evidence="2" id="KW-1185">Reference proteome</keyword>
<proteinExistence type="predicted"/>
<evidence type="ECO:0000313" key="1">
    <source>
        <dbReference type="EMBL" id="EDM25266.1"/>
    </source>
</evidence>
<accession>A6DSX6</accession>
<evidence type="ECO:0000313" key="2">
    <source>
        <dbReference type="Proteomes" id="UP000004947"/>
    </source>
</evidence>